<dbReference type="Proteomes" id="UP000694005">
    <property type="component" value="Chromosome A03"/>
</dbReference>
<name>A0A8D9GR34_BRACM</name>
<dbReference type="EMBL" id="LS974619">
    <property type="protein sequence ID" value="CAG7885479.1"/>
    <property type="molecule type" value="Genomic_DNA"/>
</dbReference>
<dbReference type="AlphaFoldDB" id="A0A8D9GR34"/>
<evidence type="ECO:0000313" key="2">
    <source>
        <dbReference type="Proteomes" id="UP000694005"/>
    </source>
</evidence>
<evidence type="ECO:0000313" key="1">
    <source>
        <dbReference type="EMBL" id="CAG7885479.1"/>
    </source>
</evidence>
<reference evidence="1 2" key="1">
    <citation type="submission" date="2021-07" db="EMBL/GenBank/DDBJ databases">
        <authorList>
            <consortium name="Genoscope - CEA"/>
            <person name="William W."/>
        </authorList>
    </citation>
    <scope>NUCLEOTIDE SEQUENCE [LARGE SCALE GENOMIC DNA]</scope>
</reference>
<accession>A0A8D9GR34</accession>
<proteinExistence type="predicted"/>
<sequence length="81" mass="9521">MFRQRNRKPDWSFGWNHDQTTDFPVLKLDFPDNLHILKPTVEPDLAWVVKKQKTTCILIRRTIRTVPQASLSLPCASIWFG</sequence>
<organism evidence="1 2">
    <name type="scientific">Brassica campestris</name>
    <name type="common">Field mustard</name>
    <dbReference type="NCBI Taxonomy" id="3711"/>
    <lineage>
        <taxon>Eukaryota</taxon>
        <taxon>Viridiplantae</taxon>
        <taxon>Streptophyta</taxon>
        <taxon>Embryophyta</taxon>
        <taxon>Tracheophyta</taxon>
        <taxon>Spermatophyta</taxon>
        <taxon>Magnoliopsida</taxon>
        <taxon>eudicotyledons</taxon>
        <taxon>Gunneridae</taxon>
        <taxon>Pentapetalae</taxon>
        <taxon>rosids</taxon>
        <taxon>malvids</taxon>
        <taxon>Brassicales</taxon>
        <taxon>Brassicaceae</taxon>
        <taxon>Brassiceae</taxon>
        <taxon>Brassica</taxon>
    </lineage>
</organism>
<dbReference type="Gramene" id="A03p68220.2_BraZ1">
    <property type="protein sequence ID" value="A03p68220.2_BraZ1.CDS.1"/>
    <property type="gene ID" value="A03g68220.2_BraZ1"/>
</dbReference>
<gene>
    <name evidence="1" type="ORF">BRAPAZ1V2_A03P68220.2</name>
</gene>
<protein>
    <submittedName>
        <fullName evidence="1">Uncharacterized protein</fullName>
    </submittedName>
</protein>